<comment type="similarity">
    <text evidence="1">Belongs to the CdaR family.</text>
</comment>
<dbReference type="InterPro" id="IPR042070">
    <property type="entry name" value="PucR_C-HTH_sf"/>
</dbReference>
<gene>
    <name evidence="5" type="ORF">GCM10009665_03220</name>
</gene>
<evidence type="ECO:0000259" key="4">
    <source>
        <dbReference type="Pfam" id="PF17853"/>
    </source>
</evidence>
<dbReference type="Proteomes" id="UP001500037">
    <property type="component" value="Unassembled WGS sequence"/>
</dbReference>
<evidence type="ECO:0000313" key="6">
    <source>
        <dbReference type="Proteomes" id="UP001500037"/>
    </source>
</evidence>
<proteinExistence type="inferred from homology"/>
<comment type="caution">
    <text evidence="5">The sequence shown here is derived from an EMBL/GenBank/DDBJ whole genome shotgun (WGS) entry which is preliminary data.</text>
</comment>
<dbReference type="InterPro" id="IPR041522">
    <property type="entry name" value="CdaR_GGDEF"/>
</dbReference>
<dbReference type="InterPro" id="IPR051448">
    <property type="entry name" value="CdaR-like_regulators"/>
</dbReference>
<evidence type="ECO:0000256" key="1">
    <source>
        <dbReference type="ARBA" id="ARBA00006754"/>
    </source>
</evidence>
<dbReference type="Pfam" id="PF17853">
    <property type="entry name" value="GGDEF_2"/>
    <property type="match status" value="1"/>
</dbReference>
<dbReference type="PANTHER" id="PTHR33744:SF17">
    <property type="entry name" value="CONSERVED PROTEIN"/>
    <property type="match status" value="1"/>
</dbReference>
<feature type="domain" description="CdaR GGDEF-like" evidence="4">
    <location>
        <begin position="328"/>
        <end position="443"/>
    </location>
</feature>
<sequence>MSESPSAPVAPSAPATTASSALVAPVPSASGIPLRQLLMSLGEPLVELQAAPAGLDVAVRDVAILDPEDPATATAGELVLAIGARGRAALPALRAAARARAAAVAVKLDAPGQADALREAATEAGVALLSVRRETRWEHLDALARAVIAGPDAPEQGEGPSAGQGAGDLFSLAQTTAVLTGGIVSIEDTSSRVLAYSRSADSDEVDDLRRLSILGWQGPEPYLSKLREWGIFQHLRSSDTVIAVEPHPELGLRRRLAIGIRAGAQPLGTIWVQEGSQPLAEQAEQALVGAARVAAGQLVRRRRELSADVRLTQTLLTGLLEGSTGPQSLATHLGLDPHRPATVLAYSAEGSDLTRAEVTGLISVHTAARHRGALLAPVDARIYVLLPDLPPALAMATVRHWAQEVVDAARAHLGIQLRAAIGSTVPALAQVPASRAQADRILDAMGRGGVVPEVAALIDVQAEVLVSEVLALLQERPALRDPRLAALTAYDRRHGTRLAESVLAWLDALGEVRVAAEALHIHPNTLRYRVRRAEQLTGIDLAQPQQRLLAMLQLRLPAEPA</sequence>
<accession>A0ABN1VPE4</accession>
<dbReference type="EMBL" id="BAAALF010000003">
    <property type="protein sequence ID" value="GAA1216709.1"/>
    <property type="molecule type" value="Genomic_DNA"/>
</dbReference>
<dbReference type="RefSeq" id="WP_344438096.1">
    <property type="nucleotide sequence ID" value="NZ_BAAALF010000003.1"/>
</dbReference>
<protein>
    <submittedName>
        <fullName evidence="5">Helix-turn-helix domain-containing protein</fullName>
    </submittedName>
</protein>
<organism evidence="5 6">
    <name type="scientific">Kitasatospora nipponensis</name>
    <dbReference type="NCBI Taxonomy" id="258049"/>
    <lineage>
        <taxon>Bacteria</taxon>
        <taxon>Bacillati</taxon>
        <taxon>Actinomycetota</taxon>
        <taxon>Actinomycetes</taxon>
        <taxon>Kitasatosporales</taxon>
        <taxon>Streptomycetaceae</taxon>
        <taxon>Kitasatospora</taxon>
    </lineage>
</organism>
<dbReference type="InterPro" id="IPR025736">
    <property type="entry name" value="PucR_C-HTH_dom"/>
</dbReference>
<feature type="region of interest" description="Disordered" evidence="2">
    <location>
        <begin position="1"/>
        <end position="20"/>
    </location>
</feature>
<evidence type="ECO:0000313" key="5">
    <source>
        <dbReference type="EMBL" id="GAA1216709.1"/>
    </source>
</evidence>
<feature type="domain" description="PucR C-terminal helix-turn-helix" evidence="3">
    <location>
        <begin position="498"/>
        <end position="556"/>
    </location>
</feature>
<evidence type="ECO:0000259" key="3">
    <source>
        <dbReference type="Pfam" id="PF13556"/>
    </source>
</evidence>
<dbReference type="Pfam" id="PF13556">
    <property type="entry name" value="HTH_30"/>
    <property type="match status" value="1"/>
</dbReference>
<reference evidence="5 6" key="1">
    <citation type="journal article" date="2019" name="Int. J. Syst. Evol. Microbiol.">
        <title>The Global Catalogue of Microorganisms (GCM) 10K type strain sequencing project: providing services to taxonomists for standard genome sequencing and annotation.</title>
        <authorList>
            <consortium name="The Broad Institute Genomics Platform"/>
            <consortium name="The Broad Institute Genome Sequencing Center for Infectious Disease"/>
            <person name="Wu L."/>
            <person name="Ma J."/>
        </authorList>
    </citation>
    <scope>NUCLEOTIDE SEQUENCE [LARGE SCALE GENOMIC DNA]</scope>
    <source>
        <strain evidence="5 6">JCM 13004</strain>
    </source>
</reference>
<name>A0ABN1VPE4_9ACTN</name>
<evidence type="ECO:0000256" key="2">
    <source>
        <dbReference type="SAM" id="MobiDB-lite"/>
    </source>
</evidence>
<dbReference type="PANTHER" id="PTHR33744">
    <property type="entry name" value="CARBOHYDRATE DIACID REGULATOR"/>
    <property type="match status" value="1"/>
</dbReference>
<dbReference type="Gene3D" id="1.10.10.2840">
    <property type="entry name" value="PucR C-terminal helix-turn-helix domain"/>
    <property type="match status" value="1"/>
</dbReference>
<keyword evidence="6" id="KW-1185">Reference proteome</keyword>